<comment type="caution">
    <text evidence="8">The sequence shown here is derived from an EMBL/GenBank/DDBJ whole genome shotgun (WGS) entry which is preliminary data.</text>
</comment>
<feature type="domain" description="TonB-dependent receptor plug" evidence="7">
    <location>
        <begin position="56"/>
        <end position="161"/>
    </location>
</feature>
<gene>
    <name evidence="8" type="ORF">COC19_04860</name>
</gene>
<dbReference type="Gene3D" id="2.40.170.20">
    <property type="entry name" value="TonB-dependent receptor, beta-barrel domain"/>
    <property type="match status" value="1"/>
</dbReference>
<evidence type="ECO:0008006" key="10">
    <source>
        <dbReference type="Google" id="ProtNLM"/>
    </source>
</evidence>
<dbReference type="AlphaFoldDB" id="A0A2A4MN05"/>
<feature type="non-terminal residue" evidence="8">
    <location>
        <position position="798"/>
    </location>
</feature>
<sequence length="798" mass="85886">MKAYYSNRKFKRTALYTSIALTLMSTPFTAIAQTDQLEEVIVTGSYIRRSSGLIAASPITQLTAEDITNQGTMNMAQIVQNMTFNNGTGTTNSIQASGASSNTAAFNLRGLGTSATLQLIDGKRTTNGNVQGLLPTIAIQRMDIVTDGAAALYGTDAVAGVVNMLPYKSYDGLKLEHYTEEDSRGDFRDTTTSFLWGRSLGDGVDLVVAGSLKHNGGLKWQDRPSLLTSGLTHNSGSNPTNYNVPVRDENGVLTGTTASTPEPICGTDPVTDVTVQGGNKYGVLALGRCWFPFGDTRDFIEAKTIATLYSNLNWEVNDDLTLGAQLIWGRQTGNGRQNQGNPGARYAELSVRGEQPGNPYRAQSGDGQDLFAMPLLDGMGAIVVDGNGMAQPMRDANGVVMLAQNQFANIASDPLGGVAFNEDVALSSSWLPFGLANTLPSTYGTDDINRKEADNRTGRLAFTADFTVPHLDGWEGTAFYTYSMNNDRSAATQMFSFSAVEQGLNCDVVNDVEACFNPFAATDPMFLNTVAVADAIDTRERVDNVDTLQTFDFIINGSISPGGFELPGGAIGAAFGYQRREEVDQNVPTVGNQLGDQLIGIQVPATKNSRESDSFFAEFSFPVLSNLELSASVRDEQFSSGQGDVVTKFGIVYTPADWISLRATMSEAFIAPTLNQLNSPENCGLSNVDDLFTAFSGFITSCKAGNPNLQSETSDSLSFGVDLEPMDGLALHLTYSETDFVERIVDSTTQDIVRTDYANFQTATGFVATDAQPYPSVQMLTDWVNNSLSDKRILRDAQ</sequence>
<reference evidence="9" key="1">
    <citation type="submission" date="2017-08" db="EMBL/GenBank/DDBJ databases">
        <title>A dynamic microbial community with high functional redundancy inhabits the cold, oxic subseafloor aquifer.</title>
        <authorList>
            <person name="Tully B.J."/>
            <person name="Wheat C.G."/>
            <person name="Glazer B.T."/>
            <person name="Huber J.A."/>
        </authorList>
    </citation>
    <scope>NUCLEOTIDE SEQUENCE [LARGE SCALE GENOMIC DNA]</scope>
</reference>
<comment type="subcellular location">
    <subcellularLocation>
        <location evidence="1 4">Cell outer membrane</location>
    </subcellularLocation>
</comment>
<evidence type="ECO:0000256" key="2">
    <source>
        <dbReference type="ARBA" id="ARBA00023136"/>
    </source>
</evidence>
<name>A0A2A4MN05_9GAMM</name>
<evidence type="ECO:0000256" key="5">
    <source>
        <dbReference type="SAM" id="SignalP"/>
    </source>
</evidence>
<dbReference type="Pfam" id="PF07715">
    <property type="entry name" value="Plug"/>
    <property type="match status" value="1"/>
</dbReference>
<proteinExistence type="inferred from homology"/>
<keyword evidence="2 4" id="KW-0472">Membrane</keyword>
<feature type="signal peptide" evidence="5">
    <location>
        <begin position="1"/>
        <end position="32"/>
    </location>
</feature>
<dbReference type="SUPFAM" id="SSF56935">
    <property type="entry name" value="Porins"/>
    <property type="match status" value="1"/>
</dbReference>
<evidence type="ECO:0000256" key="3">
    <source>
        <dbReference type="ARBA" id="ARBA00023237"/>
    </source>
</evidence>
<dbReference type="Gene3D" id="2.170.130.10">
    <property type="entry name" value="TonB-dependent receptor, plug domain"/>
    <property type="match status" value="1"/>
</dbReference>
<evidence type="ECO:0000313" key="9">
    <source>
        <dbReference type="Proteomes" id="UP000218172"/>
    </source>
</evidence>
<comment type="similarity">
    <text evidence="4">Belongs to the TonB-dependent receptor family.</text>
</comment>
<dbReference type="Proteomes" id="UP000218172">
    <property type="component" value="Unassembled WGS sequence"/>
</dbReference>
<evidence type="ECO:0000259" key="7">
    <source>
        <dbReference type="Pfam" id="PF07715"/>
    </source>
</evidence>
<feature type="chain" id="PRO_5012381755" description="TonB-dependent receptor" evidence="5">
    <location>
        <begin position="33"/>
        <end position="798"/>
    </location>
</feature>
<evidence type="ECO:0000256" key="4">
    <source>
        <dbReference type="RuleBase" id="RU003357"/>
    </source>
</evidence>
<dbReference type="InterPro" id="IPR036942">
    <property type="entry name" value="Beta-barrel_TonB_sf"/>
</dbReference>
<evidence type="ECO:0000256" key="1">
    <source>
        <dbReference type="ARBA" id="ARBA00004442"/>
    </source>
</evidence>
<dbReference type="InterPro" id="IPR037066">
    <property type="entry name" value="Plug_dom_sf"/>
</dbReference>
<protein>
    <recommendedName>
        <fullName evidence="10">TonB-dependent receptor</fullName>
    </recommendedName>
</protein>
<dbReference type="Pfam" id="PF00593">
    <property type="entry name" value="TonB_dep_Rec_b-barrel"/>
    <property type="match status" value="1"/>
</dbReference>
<dbReference type="InterPro" id="IPR000531">
    <property type="entry name" value="Beta-barrel_TonB"/>
</dbReference>
<dbReference type="GO" id="GO:0009279">
    <property type="term" value="C:cell outer membrane"/>
    <property type="evidence" value="ECO:0007669"/>
    <property type="project" value="UniProtKB-SubCell"/>
</dbReference>
<keyword evidence="5" id="KW-0732">Signal</keyword>
<dbReference type="PANTHER" id="PTHR47234">
    <property type="match status" value="1"/>
</dbReference>
<accession>A0A2A4MN05</accession>
<feature type="domain" description="TonB-dependent receptor-like beta-barrel" evidence="6">
    <location>
        <begin position="415"/>
        <end position="759"/>
    </location>
</feature>
<evidence type="ECO:0000259" key="6">
    <source>
        <dbReference type="Pfam" id="PF00593"/>
    </source>
</evidence>
<evidence type="ECO:0000313" key="8">
    <source>
        <dbReference type="EMBL" id="PCH61293.1"/>
    </source>
</evidence>
<keyword evidence="3" id="KW-0998">Cell outer membrane</keyword>
<dbReference type="EMBL" id="NVQR01000069">
    <property type="protein sequence ID" value="PCH61293.1"/>
    <property type="molecule type" value="Genomic_DNA"/>
</dbReference>
<dbReference type="PANTHER" id="PTHR47234:SF1">
    <property type="entry name" value="TONB-DEPENDENT RECEPTOR"/>
    <property type="match status" value="1"/>
</dbReference>
<dbReference type="InterPro" id="IPR012910">
    <property type="entry name" value="Plug_dom"/>
</dbReference>
<keyword evidence="4" id="KW-0798">TonB box</keyword>
<organism evidence="8 9">
    <name type="scientific">SAR86 cluster bacterium</name>
    <dbReference type="NCBI Taxonomy" id="2030880"/>
    <lineage>
        <taxon>Bacteria</taxon>
        <taxon>Pseudomonadati</taxon>
        <taxon>Pseudomonadota</taxon>
        <taxon>Gammaproteobacteria</taxon>
        <taxon>SAR86 cluster</taxon>
    </lineage>
</organism>